<sequence length="502" mass="52752">MVAVSDPQRDCDACAPNDLADSFQLSRYLAALSAFAAGAAAGVNPVVVKGTDFVDTVTNNRVMIIGVDYQPGGQAAYDPNSHKDVLSDGAVCLRDAALLQKLGVNTIRVYNVDPTANHDLCASIFNAAGIYMIIDVNSPQESINRADPGSSYTTDYLTRIFGIVEAFKNYPNTMAFFAANEVMNDVDTAQANPPYIRAVQRDLKQYIAAHSSRPIPVGYSAADVRSILQDTWSYLQCSDTNSTDADLSRSDFFGLNSYSWCGADATYTSAGYDQLVAMFASSTIPVFFSEYGCNKPSGKPRVFNEVQSLYGTQMTGLSGGLVYEYSQEPSDYGLVILNNNGSVALRGDYDNLKGQYSKLDVKLLESTTASQTSAQPPTCSAGLLTAGSGFTTDFTVPKQPTGAAALIKNGISNPKNGKIIATGDLNVKQQVFDSQGRAVKGMAVTPLNGANAPGGPGTSGSTTGTGTAAAPGATKKGAATMLHPGSLDLLVGMLISGLVFAI</sequence>
<evidence type="ECO:0000256" key="4">
    <source>
        <dbReference type="ARBA" id="ARBA00023180"/>
    </source>
</evidence>
<evidence type="ECO:0000256" key="3">
    <source>
        <dbReference type="ARBA" id="ARBA00022729"/>
    </source>
</evidence>
<dbReference type="GO" id="GO:0042124">
    <property type="term" value="F:1,3-beta-glucanosyltransferase activity"/>
    <property type="evidence" value="ECO:0007669"/>
    <property type="project" value="TreeGrafter"/>
</dbReference>
<comment type="function">
    <text evidence="5">Splits internally a 1,3-beta-glucan molecule and transfers the newly generated reducing end (the donor) to the non-reducing end of another 1,3-beta-glucan molecule (the acceptor) forming a 1,3-beta linkage, resulting in the elongation of 1,3-beta-glucan chains in the cell wall.</text>
</comment>
<evidence type="ECO:0000313" key="8">
    <source>
        <dbReference type="Proteomes" id="UP000799640"/>
    </source>
</evidence>
<keyword evidence="5" id="KW-0808">Transferase</keyword>
<evidence type="ECO:0000256" key="6">
    <source>
        <dbReference type="SAM" id="MobiDB-lite"/>
    </source>
</evidence>
<gene>
    <name evidence="7" type="ORF">EJ06DRAFT_483217</name>
</gene>
<protein>
    <recommendedName>
        <fullName evidence="5">1,3-beta-glucanosyltransferase</fullName>
        <ecNumber evidence="5">2.4.1.-</ecNumber>
    </recommendedName>
</protein>
<evidence type="ECO:0000256" key="1">
    <source>
        <dbReference type="ARBA" id="ARBA00004609"/>
    </source>
</evidence>
<dbReference type="GO" id="GO:0098552">
    <property type="term" value="C:side of membrane"/>
    <property type="evidence" value="ECO:0007669"/>
    <property type="project" value="UniProtKB-KW"/>
</dbReference>
<name>A0A6G1HLA9_9PEZI</name>
<dbReference type="PANTHER" id="PTHR31468">
    <property type="entry name" value="1,3-BETA-GLUCANOSYLTRANSFERASE GAS1"/>
    <property type="match status" value="1"/>
</dbReference>
<keyword evidence="5" id="KW-0449">Lipoprotein</keyword>
<keyword evidence="5" id="KW-0336">GPI-anchor</keyword>
<dbReference type="AlphaFoldDB" id="A0A6G1HLA9"/>
<dbReference type="Gene3D" id="3.20.20.80">
    <property type="entry name" value="Glycosidases"/>
    <property type="match status" value="1"/>
</dbReference>
<evidence type="ECO:0000256" key="5">
    <source>
        <dbReference type="RuleBase" id="RU361209"/>
    </source>
</evidence>
<proteinExistence type="inferred from homology"/>
<keyword evidence="3" id="KW-0732">Signal</keyword>
<keyword evidence="5" id="KW-0472">Membrane</keyword>
<comment type="subcellular location">
    <subcellularLocation>
        <location evidence="1 5">Cell membrane</location>
        <topology evidence="1 5">Lipid-anchor</topology>
        <topology evidence="1 5">GPI-anchor</topology>
    </subcellularLocation>
</comment>
<comment type="similarity">
    <text evidence="2 5">Belongs to the glycosyl hydrolase 72 family.</text>
</comment>
<dbReference type="GO" id="GO:0031505">
    <property type="term" value="P:fungal-type cell wall organization"/>
    <property type="evidence" value="ECO:0007669"/>
    <property type="project" value="TreeGrafter"/>
</dbReference>
<accession>A0A6G1HLA9</accession>
<dbReference type="InterPro" id="IPR017853">
    <property type="entry name" value="GH"/>
</dbReference>
<feature type="compositionally biased region" description="Low complexity" evidence="6">
    <location>
        <begin position="459"/>
        <end position="472"/>
    </location>
</feature>
<dbReference type="GO" id="GO:0005886">
    <property type="term" value="C:plasma membrane"/>
    <property type="evidence" value="ECO:0007669"/>
    <property type="project" value="UniProtKB-SubCell"/>
</dbReference>
<evidence type="ECO:0000313" key="7">
    <source>
        <dbReference type="EMBL" id="KAF2396555.1"/>
    </source>
</evidence>
<reference evidence="7" key="1">
    <citation type="journal article" date="2020" name="Stud. Mycol.">
        <title>101 Dothideomycetes genomes: a test case for predicting lifestyles and emergence of pathogens.</title>
        <authorList>
            <person name="Haridas S."/>
            <person name="Albert R."/>
            <person name="Binder M."/>
            <person name="Bloem J."/>
            <person name="Labutti K."/>
            <person name="Salamov A."/>
            <person name="Andreopoulos B."/>
            <person name="Baker S."/>
            <person name="Barry K."/>
            <person name="Bills G."/>
            <person name="Bluhm B."/>
            <person name="Cannon C."/>
            <person name="Castanera R."/>
            <person name="Culley D."/>
            <person name="Daum C."/>
            <person name="Ezra D."/>
            <person name="Gonzalez J."/>
            <person name="Henrissat B."/>
            <person name="Kuo A."/>
            <person name="Liang C."/>
            <person name="Lipzen A."/>
            <person name="Lutzoni F."/>
            <person name="Magnuson J."/>
            <person name="Mondo S."/>
            <person name="Nolan M."/>
            <person name="Ohm R."/>
            <person name="Pangilinan J."/>
            <person name="Park H.-J."/>
            <person name="Ramirez L."/>
            <person name="Alfaro M."/>
            <person name="Sun H."/>
            <person name="Tritt A."/>
            <person name="Yoshinaga Y."/>
            <person name="Zwiers L.-H."/>
            <person name="Turgeon B."/>
            <person name="Goodwin S."/>
            <person name="Spatafora J."/>
            <person name="Crous P."/>
            <person name="Grigoriev I."/>
        </authorList>
    </citation>
    <scope>NUCLEOTIDE SEQUENCE</scope>
    <source>
        <strain evidence="7">CBS 262.69</strain>
    </source>
</reference>
<organism evidence="7 8">
    <name type="scientific">Trichodelitschia bisporula</name>
    <dbReference type="NCBI Taxonomy" id="703511"/>
    <lineage>
        <taxon>Eukaryota</taxon>
        <taxon>Fungi</taxon>
        <taxon>Dikarya</taxon>
        <taxon>Ascomycota</taxon>
        <taxon>Pezizomycotina</taxon>
        <taxon>Dothideomycetes</taxon>
        <taxon>Dothideomycetes incertae sedis</taxon>
        <taxon>Phaeotrichales</taxon>
        <taxon>Phaeotrichaceae</taxon>
        <taxon>Trichodelitschia</taxon>
    </lineage>
</organism>
<dbReference type="OrthoDB" id="421038at2759"/>
<dbReference type="EC" id="2.4.1.-" evidence="5"/>
<dbReference type="InterPro" id="IPR004886">
    <property type="entry name" value="Glucanosyltransferase"/>
</dbReference>
<feature type="region of interest" description="Disordered" evidence="6">
    <location>
        <begin position="446"/>
        <end position="472"/>
    </location>
</feature>
<dbReference type="PANTHER" id="PTHR31468:SF4">
    <property type="entry name" value="1,3-BETA-GLUCANOSYLTRANSFERASE GAS3-RELATED"/>
    <property type="match status" value="1"/>
</dbReference>
<keyword evidence="8" id="KW-1185">Reference proteome</keyword>
<dbReference type="GO" id="GO:0071970">
    <property type="term" value="P:fungal-type cell wall (1-&gt;3)-beta-D-glucan biosynthetic process"/>
    <property type="evidence" value="ECO:0007669"/>
    <property type="project" value="TreeGrafter"/>
</dbReference>
<keyword evidence="4" id="KW-0325">Glycoprotein</keyword>
<dbReference type="EMBL" id="ML996706">
    <property type="protein sequence ID" value="KAF2396555.1"/>
    <property type="molecule type" value="Genomic_DNA"/>
</dbReference>
<dbReference type="Pfam" id="PF03198">
    <property type="entry name" value="Glyco_hydro_72"/>
    <property type="match status" value="1"/>
</dbReference>
<dbReference type="SUPFAM" id="SSF51445">
    <property type="entry name" value="(Trans)glycosidases"/>
    <property type="match status" value="1"/>
</dbReference>
<dbReference type="Proteomes" id="UP000799640">
    <property type="component" value="Unassembled WGS sequence"/>
</dbReference>
<evidence type="ECO:0000256" key="2">
    <source>
        <dbReference type="ARBA" id="ARBA00007528"/>
    </source>
</evidence>